<dbReference type="PANTHER" id="PTHR23201">
    <property type="entry name" value="EXTENSIN, PROLINE-RICH PROTEIN"/>
    <property type="match status" value="1"/>
</dbReference>
<sequence>MGNPKVFVASLILVGLVAIVVHADAEVVEAIEVSSSNDGSAKIECGGACAARCALARRQNRCTRACESCCAHCNCVPPGTYGNYDACPCYAKLTTRHNNLKCP</sequence>
<name>A0AAD4JD19_PERFH</name>
<comment type="caution">
    <text evidence="3">The sequence shown here is derived from an EMBL/GenBank/DDBJ whole genome shotgun (WGS) entry which is preliminary data.</text>
</comment>
<proteinExistence type="inferred from homology"/>
<reference evidence="3 4" key="1">
    <citation type="journal article" date="2021" name="Nat. Commun.">
        <title>Incipient diploidization of the medicinal plant Perilla within 10,000 years.</title>
        <authorList>
            <person name="Zhang Y."/>
            <person name="Shen Q."/>
            <person name="Leng L."/>
            <person name="Zhang D."/>
            <person name="Chen S."/>
            <person name="Shi Y."/>
            <person name="Ning Z."/>
            <person name="Chen S."/>
        </authorList>
    </citation>
    <scope>NUCLEOTIDE SEQUENCE [LARGE SCALE GENOMIC DNA]</scope>
    <source>
        <strain evidence="4">cv. PC099</strain>
    </source>
</reference>
<dbReference type="EMBL" id="SDAM02000090">
    <property type="protein sequence ID" value="KAH6831502.1"/>
    <property type="molecule type" value="Genomic_DNA"/>
</dbReference>
<protein>
    <submittedName>
        <fullName evidence="3">GAST1-like protein 3</fullName>
    </submittedName>
</protein>
<dbReference type="Proteomes" id="UP001190926">
    <property type="component" value="Unassembled WGS sequence"/>
</dbReference>
<dbReference type="PANTHER" id="PTHR23201:SF45">
    <property type="entry name" value="SNAKIN-2-LIKE"/>
    <property type="match status" value="1"/>
</dbReference>
<keyword evidence="4" id="KW-1185">Reference proteome</keyword>
<evidence type="ECO:0000313" key="4">
    <source>
        <dbReference type="Proteomes" id="UP001190926"/>
    </source>
</evidence>
<dbReference type="AlphaFoldDB" id="A0AAD4JD19"/>
<comment type="similarity">
    <text evidence="1">Belongs to the GASA family.</text>
</comment>
<evidence type="ECO:0000256" key="2">
    <source>
        <dbReference type="SAM" id="SignalP"/>
    </source>
</evidence>
<gene>
    <name evidence="3" type="ORF">C2S53_010432</name>
</gene>
<evidence type="ECO:0000256" key="1">
    <source>
        <dbReference type="ARBA" id="ARBA00010582"/>
    </source>
</evidence>
<feature type="signal peptide" evidence="2">
    <location>
        <begin position="1"/>
        <end position="25"/>
    </location>
</feature>
<dbReference type="Pfam" id="PF02704">
    <property type="entry name" value="GASA"/>
    <property type="match status" value="1"/>
</dbReference>
<keyword evidence="2" id="KW-0732">Signal</keyword>
<organism evidence="3 4">
    <name type="scientific">Perilla frutescens var. hirtella</name>
    <name type="common">Perilla citriodora</name>
    <name type="synonym">Perilla setoyensis</name>
    <dbReference type="NCBI Taxonomy" id="608512"/>
    <lineage>
        <taxon>Eukaryota</taxon>
        <taxon>Viridiplantae</taxon>
        <taxon>Streptophyta</taxon>
        <taxon>Embryophyta</taxon>
        <taxon>Tracheophyta</taxon>
        <taxon>Spermatophyta</taxon>
        <taxon>Magnoliopsida</taxon>
        <taxon>eudicotyledons</taxon>
        <taxon>Gunneridae</taxon>
        <taxon>Pentapetalae</taxon>
        <taxon>asterids</taxon>
        <taxon>lamiids</taxon>
        <taxon>Lamiales</taxon>
        <taxon>Lamiaceae</taxon>
        <taxon>Nepetoideae</taxon>
        <taxon>Elsholtzieae</taxon>
        <taxon>Perilla</taxon>
    </lineage>
</organism>
<dbReference type="InterPro" id="IPR003854">
    <property type="entry name" value="GASA"/>
</dbReference>
<evidence type="ECO:0000313" key="3">
    <source>
        <dbReference type="EMBL" id="KAH6831502.1"/>
    </source>
</evidence>
<feature type="chain" id="PRO_5042154568" evidence="2">
    <location>
        <begin position="26"/>
        <end position="103"/>
    </location>
</feature>
<accession>A0AAD4JD19</accession>